<dbReference type="HOGENOM" id="CLU_1461864_0_0_1"/>
<reference evidence="2 3" key="1">
    <citation type="submission" date="2014-04" db="EMBL/GenBank/DDBJ databases">
        <authorList>
            <consortium name="DOE Joint Genome Institute"/>
            <person name="Kuo A."/>
            <person name="Tarkka M."/>
            <person name="Buscot F."/>
            <person name="Kohler A."/>
            <person name="Nagy L.G."/>
            <person name="Floudas D."/>
            <person name="Copeland A."/>
            <person name="Barry K.W."/>
            <person name="Cichocki N."/>
            <person name="Veneault-Fourrey C."/>
            <person name="LaButti K."/>
            <person name="Lindquist E.A."/>
            <person name="Lipzen A."/>
            <person name="Lundell T."/>
            <person name="Morin E."/>
            <person name="Murat C."/>
            <person name="Sun H."/>
            <person name="Tunlid A."/>
            <person name="Henrissat B."/>
            <person name="Grigoriev I.V."/>
            <person name="Hibbett D.S."/>
            <person name="Martin F."/>
            <person name="Nordberg H.P."/>
            <person name="Cantor M.N."/>
            <person name="Hua S.X."/>
        </authorList>
    </citation>
    <scope>NUCLEOTIDE SEQUENCE [LARGE SCALE GENOMIC DNA]</scope>
    <source>
        <strain evidence="2 3">F 1598</strain>
    </source>
</reference>
<evidence type="ECO:0000313" key="3">
    <source>
        <dbReference type="Proteomes" id="UP000054166"/>
    </source>
</evidence>
<dbReference type="Proteomes" id="UP000054166">
    <property type="component" value="Unassembled WGS sequence"/>
</dbReference>
<organism evidence="2 3">
    <name type="scientific">Piloderma croceum (strain F 1598)</name>
    <dbReference type="NCBI Taxonomy" id="765440"/>
    <lineage>
        <taxon>Eukaryota</taxon>
        <taxon>Fungi</taxon>
        <taxon>Dikarya</taxon>
        <taxon>Basidiomycota</taxon>
        <taxon>Agaricomycotina</taxon>
        <taxon>Agaricomycetes</taxon>
        <taxon>Agaricomycetidae</taxon>
        <taxon>Atheliales</taxon>
        <taxon>Atheliaceae</taxon>
        <taxon>Piloderma</taxon>
    </lineage>
</organism>
<evidence type="ECO:0000313" key="2">
    <source>
        <dbReference type="EMBL" id="KIM72416.1"/>
    </source>
</evidence>
<dbReference type="OrthoDB" id="2142759at2759"/>
<feature type="compositionally biased region" description="Polar residues" evidence="1">
    <location>
        <begin position="156"/>
        <end position="185"/>
    </location>
</feature>
<protein>
    <submittedName>
        <fullName evidence="2">Uncharacterized protein</fullName>
    </submittedName>
</protein>
<accession>A0A0C3EXB3</accession>
<feature type="region of interest" description="Disordered" evidence="1">
    <location>
        <begin position="117"/>
        <end position="185"/>
    </location>
</feature>
<name>A0A0C3EXB3_PILCF</name>
<sequence length="185" mass="20423">MSSTTPDLVPSSPRVQQFFKRNDTFIYIDRQLFFGFRSGPDVSWGNLCSCMSTLIAIAGGYRAWFCPKSPSAGEPIEWNLQTRGPVGDCKVYDFMVSLPGEPPHHPRPGNIIFVPIKPRPRVRSNDNTPRRTPTRTPSTRLVTPSHTPPGSSTPGNVSPQRSARVSLVRTTTIEVPSSLDSRTSV</sequence>
<reference evidence="3" key="2">
    <citation type="submission" date="2015-01" db="EMBL/GenBank/DDBJ databases">
        <title>Evolutionary Origins and Diversification of the Mycorrhizal Mutualists.</title>
        <authorList>
            <consortium name="DOE Joint Genome Institute"/>
            <consortium name="Mycorrhizal Genomics Consortium"/>
            <person name="Kohler A."/>
            <person name="Kuo A."/>
            <person name="Nagy L.G."/>
            <person name="Floudas D."/>
            <person name="Copeland A."/>
            <person name="Barry K.W."/>
            <person name="Cichocki N."/>
            <person name="Veneault-Fourrey C."/>
            <person name="LaButti K."/>
            <person name="Lindquist E.A."/>
            <person name="Lipzen A."/>
            <person name="Lundell T."/>
            <person name="Morin E."/>
            <person name="Murat C."/>
            <person name="Riley R."/>
            <person name="Ohm R."/>
            <person name="Sun H."/>
            <person name="Tunlid A."/>
            <person name="Henrissat B."/>
            <person name="Grigoriev I.V."/>
            <person name="Hibbett D.S."/>
            <person name="Martin F."/>
        </authorList>
    </citation>
    <scope>NUCLEOTIDE SEQUENCE [LARGE SCALE GENOMIC DNA]</scope>
    <source>
        <strain evidence="3">F 1598</strain>
    </source>
</reference>
<dbReference type="InParanoid" id="A0A0C3EXB3"/>
<feature type="compositionally biased region" description="Low complexity" evidence="1">
    <location>
        <begin position="130"/>
        <end position="155"/>
    </location>
</feature>
<keyword evidence="3" id="KW-1185">Reference proteome</keyword>
<evidence type="ECO:0000256" key="1">
    <source>
        <dbReference type="SAM" id="MobiDB-lite"/>
    </source>
</evidence>
<gene>
    <name evidence="2" type="ORF">PILCRDRAFT_829754</name>
</gene>
<proteinExistence type="predicted"/>
<dbReference type="AlphaFoldDB" id="A0A0C3EXB3"/>
<dbReference type="EMBL" id="KN833133">
    <property type="protein sequence ID" value="KIM72416.1"/>
    <property type="molecule type" value="Genomic_DNA"/>
</dbReference>